<reference evidence="12 13" key="1">
    <citation type="journal article" date="2019" name="PLoS Negl. Trop. Dis.">
        <title>Whole genome sequencing of Entamoeba nuttalli reveals mammalian host-related molecular signatures and a novel octapeptide-repeat surface protein.</title>
        <authorList>
            <person name="Tanaka M."/>
            <person name="Makiuchi T."/>
            <person name="Komiyama T."/>
            <person name="Shiina T."/>
            <person name="Osaki K."/>
            <person name="Tachibana H."/>
        </authorList>
    </citation>
    <scope>NUCLEOTIDE SEQUENCE [LARGE SCALE GENOMIC DNA]</scope>
    <source>
        <strain evidence="12 13">P19-061405</strain>
    </source>
</reference>
<evidence type="ECO:0000256" key="10">
    <source>
        <dbReference type="SAM" id="Phobius"/>
    </source>
</evidence>
<feature type="topological domain" description="Cytoplasmic" evidence="8">
    <location>
        <begin position="1"/>
        <end position="728"/>
    </location>
</feature>
<dbReference type="HAMAP" id="MF_03109">
    <property type="entry name" value="Sey1"/>
    <property type="match status" value="1"/>
</dbReference>
<accession>A0ABQ0D779</accession>
<gene>
    <name evidence="12" type="ORF">ENUP19_0002G0055</name>
</gene>
<keyword evidence="13" id="KW-1185">Reference proteome</keyword>
<feature type="topological domain" description="Lumenal" evidence="8">
    <location>
        <begin position="750"/>
        <end position="752"/>
    </location>
</feature>
<dbReference type="EC" id="3.6.5.-" evidence="8"/>
<evidence type="ECO:0000256" key="4">
    <source>
        <dbReference type="ARBA" id="ARBA00022824"/>
    </source>
</evidence>
<dbReference type="SUPFAM" id="SSF52540">
    <property type="entry name" value="P-loop containing nucleoside triphosphate hydrolases"/>
    <property type="match status" value="1"/>
</dbReference>
<evidence type="ECO:0000256" key="5">
    <source>
        <dbReference type="ARBA" id="ARBA00022989"/>
    </source>
</evidence>
<dbReference type="Pfam" id="PF20428">
    <property type="entry name" value="Sey1_3HB"/>
    <property type="match status" value="1"/>
</dbReference>
<comment type="function">
    <text evidence="8">Probable GTP-binding protein that may be involved in cell development.</text>
</comment>
<feature type="domain" description="GB1/RHD3-type G" evidence="11">
    <location>
        <begin position="83"/>
        <end position="305"/>
    </location>
</feature>
<dbReference type="InterPro" id="IPR030386">
    <property type="entry name" value="G_GB1_RHD3_dom"/>
</dbReference>
<protein>
    <recommendedName>
        <fullName evidence="8">Protein SEY1 homolog</fullName>
        <ecNumber evidence="8">3.6.5.-</ecNumber>
    </recommendedName>
</protein>
<feature type="binding site" evidence="8">
    <location>
        <begin position="93"/>
        <end position="100"/>
    </location>
    <ligand>
        <name>GTP</name>
        <dbReference type="ChEBI" id="CHEBI:37565"/>
    </ligand>
</feature>
<dbReference type="PROSITE" id="PS51715">
    <property type="entry name" value="G_GB1_RHD3"/>
    <property type="match status" value="1"/>
</dbReference>
<keyword evidence="3 8" id="KW-0378">Hydrolase</keyword>
<dbReference type="PANTHER" id="PTHR45923:SF2">
    <property type="entry name" value="PROTEIN SEY1"/>
    <property type="match status" value="1"/>
</dbReference>
<keyword evidence="2 8" id="KW-0547">Nucleotide-binding</keyword>
<comment type="similarity">
    <text evidence="8">Belongs to the TRAFAC class dynamin-like GTPase superfamily. GB1/RHD3 GTPase family. RHD3 subfamily.</text>
</comment>
<keyword evidence="1 8" id="KW-0812">Transmembrane</keyword>
<evidence type="ECO:0000256" key="6">
    <source>
        <dbReference type="ARBA" id="ARBA00023134"/>
    </source>
</evidence>
<evidence type="ECO:0000256" key="9">
    <source>
        <dbReference type="SAM" id="MobiDB-lite"/>
    </source>
</evidence>
<organism evidence="12 13">
    <name type="scientific">Entamoeba nuttalli</name>
    <dbReference type="NCBI Taxonomy" id="412467"/>
    <lineage>
        <taxon>Eukaryota</taxon>
        <taxon>Amoebozoa</taxon>
        <taxon>Evosea</taxon>
        <taxon>Archamoebae</taxon>
        <taxon>Mastigamoebida</taxon>
        <taxon>Entamoebidae</taxon>
        <taxon>Entamoeba</taxon>
    </lineage>
</organism>
<keyword evidence="4 8" id="KW-0256">Endoplasmic reticulum</keyword>
<comment type="caution">
    <text evidence="12">The sequence shown here is derived from an EMBL/GenBank/DDBJ whole genome shotgun (WGS) entry which is preliminary data.</text>
</comment>
<proteinExistence type="inferred from homology"/>
<keyword evidence="5 8" id="KW-1133">Transmembrane helix</keyword>
<dbReference type="PANTHER" id="PTHR45923">
    <property type="entry name" value="PROTEIN SEY1"/>
    <property type="match status" value="1"/>
</dbReference>
<keyword evidence="6 8" id="KW-0342">GTP-binding</keyword>
<feature type="transmembrane region" description="Helical" evidence="10">
    <location>
        <begin position="753"/>
        <end position="769"/>
    </location>
</feature>
<comment type="subcellular location">
    <subcellularLocation>
        <location evidence="8">Endoplasmic reticulum membrane</location>
        <topology evidence="8">Multi-pass membrane protein</topology>
    </subcellularLocation>
</comment>
<evidence type="ECO:0000256" key="2">
    <source>
        <dbReference type="ARBA" id="ARBA00022741"/>
    </source>
</evidence>
<dbReference type="Pfam" id="PF05879">
    <property type="entry name" value="RHD3_GTPase"/>
    <property type="match status" value="1"/>
</dbReference>
<sequence length="825" mass="96599">MDEVSPTKHFTSKPLLPTKTPRDKAISHYVNALNSPRNVVKTETPECGIQIIDGDGNFASTDTRERPSLKNYILSKPEFLKRGMDYNAVGILGAQSSGKSTLLNYLFNTKFRILNEVMGRSRTTHGVWMALSGKESNIVVFDLEGTDGSAREDDYSFERKTSLFSLSVCSVLMVNLWSHDVGRFQASNMSLLKTVFELNLQLFVKEETPKTLIVFVIRDREADTPFDQIERDIMEDIMRIWDTIIPPEEFINSPINRFFDFQFTSLPHYEHFYENFVEEVNLMKKKFDPKNKDTYFLPQYNKEIPADGLSCFCEQIWETIKDNKDLDLPSQREMLSRYRCTEISNQIYKEFNDSIKGEMKTLKKGNIIEDFKKVFTKQIDAALERYKEVTERYMETIVEEIEEQLKKQLCGLVESLFERQAELMEKAIGKRVKGEFTIIRNEYALLYNKKEFNPMKYQKYSQELSRTKAVIERDWRKQFDDSVPKFLAEKTKEKFNSVCKDIGIAYEDSVSKMTEVMKQHFGDYLESTIKPKITPYLEACKKDMWKNIRNVINIQFTNGFNKLEEGFKTCSNMNKDTIEEEIKKSKTDILNIIKELVIKRKIELPYLLERKFNNMFRFDNKGLPRKWEPTDDVDTLYFAARDETEDILDMYCYFRIEESDDQYKFTINYRDGDLPSESIEALPKGADEEKVILNHEERKELIETLNGFFEKGYLIALREKENSEIKYQIPLYLIVLVVFFGFDEFIAILTNPLLFILTLIIGGGVYIGYKLNLGGVAKNYIQYLLSMSLSSTMEYLRTIPFFTPLIDKVWPKDDNNTEETQEEIK</sequence>
<evidence type="ECO:0000313" key="12">
    <source>
        <dbReference type="EMBL" id="GAB1218696.1"/>
    </source>
</evidence>
<evidence type="ECO:0000313" key="13">
    <source>
        <dbReference type="Proteomes" id="UP001628156"/>
    </source>
</evidence>
<dbReference type="InterPro" id="IPR046758">
    <property type="entry name" value="Sey1/RHD3-like_3HB"/>
</dbReference>
<dbReference type="EMBL" id="BAAFRS010000002">
    <property type="protein sequence ID" value="GAB1218696.1"/>
    <property type="molecule type" value="Genomic_DNA"/>
</dbReference>
<keyword evidence="7 8" id="KW-0472">Membrane</keyword>
<evidence type="ECO:0000259" key="11">
    <source>
        <dbReference type="PROSITE" id="PS51715"/>
    </source>
</evidence>
<evidence type="ECO:0000256" key="3">
    <source>
        <dbReference type="ARBA" id="ARBA00022801"/>
    </source>
</evidence>
<name>A0ABQ0D779_9EUKA</name>
<evidence type="ECO:0000256" key="1">
    <source>
        <dbReference type="ARBA" id="ARBA00022692"/>
    </source>
</evidence>
<feature type="topological domain" description="Cytoplasmic" evidence="8">
    <location>
        <begin position="774"/>
        <end position="825"/>
    </location>
</feature>
<evidence type="ECO:0000256" key="7">
    <source>
        <dbReference type="ARBA" id="ARBA00023136"/>
    </source>
</evidence>
<feature type="region of interest" description="Disordered" evidence="9">
    <location>
        <begin position="1"/>
        <end position="21"/>
    </location>
</feature>
<dbReference type="Gene3D" id="3.40.50.300">
    <property type="entry name" value="P-loop containing nucleotide triphosphate hydrolases"/>
    <property type="match status" value="1"/>
</dbReference>
<evidence type="ECO:0000256" key="8">
    <source>
        <dbReference type="HAMAP-Rule" id="MF_03109"/>
    </source>
</evidence>
<dbReference type="InterPro" id="IPR008803">
    <property type="entry name" value="RHD3/Sey1"/>
</dbReference>
<dbReference type="Proteomes" id="UP001628156">
    <property type="component" value="Unassembled WGS sequence"/>
</dbReference>
<dbReference type="InterPro" id="IPR027417">
    <property type="entry name" value="P-loop_NTPase"/>
</dbReference>